<reference evidence="3 4" key="1">
    <citation type="submission" date="2018-03" db="EMBL/GenBank/DDBJ databases">
        <title>Genomic Encyclopedia of Archaeal and Bacterial Type Strains, Phase II (KMG-II): from individual species to whole genera.</title>
        <authorList>
            <person name="Goeker M."/>
        </authorList>
    </citation>
    <scope>NUCLEOTIDE SEQUENCE [LARGE SCALE GENOMIC DNA]</scope>
    <source>
        <strain evidence="3 4">ATCC BAA-1496</strain>
    </source>
</reference>
<evidence type="ECO:0000256" key="1">
    <source>
        <dbReference type="ARBA" id="ARBA00009981"/>
    </source>
</evidence>
<protein>
    <recommendedName>
        <fullName evidence="2">Antitoxin</fullName>
    </recommendedName>
</protein>
<evidence type="ECO:0000313" key="4">
    <source>
        <dbReference type="Proteomes" id="UP000237822"/>
    </source>
</evidence>
<dbReference type="Gene3D" id="3.40.1620.10">
    <property type="entry name" value="YefM-like domain"/>
    <property type="match status" value="1"/>
</dbReference>
<name>A0A2T0UR11_9MICO</name>
<dbReference type="AlphaFoldDB" id="A0A2T0UR11"/>
<dbReference type="InterPro" id="IPR006442">
    <property type="entry name" value="Antitoxin_Phd/YefM"/>
</dbReference>
<comment type="function">
    <text evidence="2">Antitoxin component of a type II toxin-antitoxin (TA) system.</text>
</comment>
<proteinExistence type="inferred from homology"/>
<organism evidence="3 4">
    <name type="scientific">Knoellia remsis</name>
    <dbReference type="NCBI Taxonomy" id="407159"/>
    <lineage>
        <taxon>Bacteria</taxon>
        <taxon>Bacillati</taxon>
        <taxon>Actinomycetota</taxon>
        <taxon>Actinomycetes</taxon>
        <taxon>Micrococcales</taxon>
        <taxon>Intrasporangiaceae</taxon>
        <taxon>Knoellia</taxon>
    </lineage>
</organism>
<dbReference type="Pfam" id="PF02604">
    <property type="entry name" value="PhdYeFM_antitox"/>
    <property type="match status" value="1"/>
</dbReference>
<dbReference type="EMBL" id="PVTI01000007">
    <property type="protein sequence ID" value="PRY60334.1"/>
    <property type="molecule type" value="Genomic_DNA"/>
</dbReference>
<dbReference type="SUPFAM" id="SSF143120">
    <property type="entry name" value="YefM-like"/>
    <property type="match status" value="1"/>
</dbReference>
<comment type="similarity">
    <text evidence="1 2">Belongs to the phD/YefM antitoxin family.</text>
</comment>
<comment type="caution">
    <text evidence="3">The sequence shown here is derived from an EMBL/GenBank/DDBJ whole genome shotgun (WGS) entry which is preliminary data.</text>
</comment>
<dbReference type="InterPro" id="IPR036165">
    <property type="entry name" value="YefM-like_sf"/>
</dbReference>
<accession>A0A2T0UR11</accession>
<dbReference type="Proteomes" id="UP000237822">
    <property type="component" value="Unassembled WGS sequence"/>
</dbReference>
<evidence type="ECO:0000313" key="3">
    <source>
        <dbReference type="EMBL" id="PRY60334.1"/>
    </source>
</evidence>
<keyword evidence="4" id="KW-1185">Reference proteome</keyword>
<gene>
    <name evidence="3" type="ORF">BCF74_107120</name>
</gene>
<dbReference type="NCBIfam" id="TIGR01552">
    <property type="entry name" value="phd_fam"/>
    <property type="match status" value="1"/>
</dbReference>
<dbReference type="OrthoDB" id="33091at2"/>
<sequence length="81" mass="8841">MTKSVGRTRVGVHEAKTHLSRIIEAAERGTETVIERRGVPVAVVVPFGDRSPRFGQGGPIVVHEDFDELPAEFADVFGAER</sequence>
<evidence type="ECO:0000256" key="2">
    <source>
        <dbReference type="RuleBase" id="RU362080"/>
    </source>
</evidence>